<evidence type="ECO:0000256" key="2">
    <source>
        <dbReference type="ARBA" id="ARBA00022737"/>
    </source>
</evidence>
<dbReference type="InterPro" id="IPR001258">
    <property type="entry name" value="NHL_repeat"/>
</dbReference>
<keyword evidence="5" id="KW-0812">Transmembrane</keyword>
<comment type="caution">
    <text evidence="6">The sequence shown here is derived from an EMBL/GenBank/DDBJ whole genome shotgun (WGS) entry which is preliminary data.</text>
</comment>
<keyword evidence="3" id="KW-0325">Glycoprotein</keyword>
<keyword evidence="8" id="KW-1185">Reference proteome</keyword>
<feature type="transmembrane region" description="Helical" evidence="5">
    <location>
        <begin position="48"/>
        <end position="69"/>
    </location>
</feature>
<dbReference type="PANTHER" id="PTHR10680">
    <property type="entry name" value="PEPTIDYL-GLYCINE ALPHA-AMIDATING MONOOXYGENASE"/>
    <property type="match status" value="1"/>
</dbReference>
<dbReference type="Proteomes" id="UP000663832">
    <property type="component" value="Unassembled WGS sequence"/>
</dbReference>
<feature type="repeat" description="NHL" evidence="4">
    <location>
        <begin position="292"/>
        <end position="330"/>
    </location>
</feature>
<dbReference type="GO" id="GO:0005576">
    <property type="term" value="C:extracellular region"/>
    <property type="evidence" value="ECO:0007669"/>
    <property type="project" value="TreeGrafter"/>
</dbReference>
<gene>
    <name evidence="6" type="ORF">BJG266_LOCUS17650</name>
    <name evidence="7" type="ORF">QVE165_LOCUS18585</name>
</gene>
<reference evidence="6" key="1">
    <citation type="submission" date="2021-02" db="EMBL/GenBank/DDBJ databases">
        <authorList>
            <person name="Nowell W R."/>
        </authorList>
    </citation>
    <scope>NUCLEOTIDE SEQUENCE</scope>
</reference>
<evidence type="ECO:0000313" key="7">
    <source>
        <dbReference type="EMBL" id="CAF1069056.1"/>
    </source>
</evidence>
<keyword evidence="5" id="KW-1133">Transmembrane helix</keyword>
<evidence type="ECO:0000313" key="6">
    <source>
        <dbReference type="EMBL" id="CAF1033202.1"/>
    </source>
</evidence>
<dbReference type="Gene3D" id="2.120.10.30">
    <property type="entry name" value="TolB, C-terminal domain"/>
    <property type="match status" value="1"/>
</dbReference>
<dbReference type="PROSITE" id="PS51125">
    <property type="entry name" value="NHL"/>
    <property type="match status" value="1"/>
</dbReference>
<dbReference type="SUPFAM" id="SSF63829">
    <property type="entry name" value="Calcium-dependent phosphotriesterase"/>
    <property type="match status" value="1"/>
</dbReference>
<evidence type="ECO:0000256" key="3">
    <source>
        <dbReference type="ARBA" id="ARBA00023180"/>
    </source>
</evidence>
<evidence type="ECO:0000256" key="5">
    <source>
        <dbReference type="SAM" id="Phobius"/>
    </source>
</evidence>
<protein>
    <submittedName>
        <fullName evidence="6">Uncharacterized protein</fullName>
    </submittedName>
</protein>
<name>A0A814J6E2_9BILA</name>
<keyword evidence="5" id="KW-0472">Membrane</keyword>
<dbReference type="Proteomes" id="UP000663877">
    <property type="component" value="Unassembled WGS sequence"/>
</dbReference>
<evidence type="ECO:0000256" key="4">
    <source>
        <dbReference type="PROSITE-ProRule" id="PRU00504"/>
    </source>
</evidence>
<dbReference type="AlphaFoldDB" id="A0A814J6E2"/>
<keyword evidence="1" id="KW-0732">Signal</keyword>
<evidence type="ECO:0000313" key="8">
    <source>
        <dbReference type="Proteomes" id="UP000663832"/>
    </source>
</evidence>
<feature type="transmembrane region" description="Helical" evidence="5">
    <location>
        <begin position="7"/>
        <end position="28"/>
    </location>
</feature>
<dbReference type="PANTHER" id="PTHR10680:SF28">
    <property type="entry name" value="SMP-30_GLUCONOLACTONASE_LRE-LIKE REGION DOMAIN-CONTAINING PROTEIN"/>
    <property type="match status" value="1"/>
</dbReference>
<evidence type="ECO:0000313" key="9">
    <source>
        <dbReference type="Proteomes" id="UP000663877"/>
    </source>
</evidence>
<dbReference type="InterPro" id="IPR011042">
    <property type="entry name" value="6-blade_b-propeller_TolB-like"/>
</dbReference>
<proteinExistence type="predicted"/>
<accession>A0A814J6E2</accession>
<dbReference type="Pfam" id="PF01436">
    <property type="entry name" value="NHL"/>
    <property type="match status" value="1"/>
</dbReference>
<evidence type="ECO:0000256" key="1">
    <source>
        <dbReference type="ARBA" id="ARBA00022729"/>
    </source>
</evidence>
<feature type="transmembrane region" description="Helical" evidence="5">
    <location>
        <begin position="90"/>
        <end position="118"/>
    </location>
</feature>
<dbReference type="Gene3D" id="1.20.1070.10">
    <property type="entry name" value="Rhodopsin 7-helix transmembrane proteins"/>
    <property type="match status" value="1"/>
</dbReference>
<dbReference type="OrthoDB" id="10020332at2759"/>
<dbReference type="EMBL" id="CAJNOI010000086">
    <property type="protein sequence ID" value="CAF1033202.1"/>
    <property type="molecule type" value="Genomic_DNA"/>
</dbReference>
<organism evidence="6 9">
    <name type="scientific">Adineta steineri</name>
    <dbReference type="NCBI Taxonomy" id="433720"/>
    <lineage>
        <taxon>Eukaryota</taxon>
        <taxon>Metazoa</taxon>
        <taxon>Spiralia</taxon>
        <taxon>Gnathifera</taxon>
        <taxon>Rotifera</taxon>
        <taxon>Eurotatoria</taxon>
        <taxon>Bdelloidea</taxon>
        <taxon>Adinetida</taxon>
        <taxon>Adinetidae</taxon>
        <taxon>Adineta</taxon>
    </lineage>
</organism>
<keyword evidence="2" id="KW-0677">Repeat</keyword>
<sequence>MLPFIEIIILTCILLCVLIPFNGITYLPNDHFCCSTFTNIPSILSTAFIVYIGPFCCILFIYIHITRFIHHQGNIQTLVIKQRQSRDLIIIRRILIIINLLLIFGIPSMVLIFMFIITGEENPLLARISLFPGSVSGAVLSVALLFCIPQLKNIVLNLRTTNTVMPVNQTMRVAFITFIVQNKSQICKNTTQYGECSTNSACGYFHVIGAHNDTGICGFRWLACSHLVLCNSSDYSCSQPNTTCVQHPQCNDLPVCYPLTMTDQSICPPMKNKINHKWKQNAITVAGGNGLGQELNQLKYPHGIFIDQKKNIFIADSGNHRIVEWKYNAEEGQIIAGGNGQGNQMNQLNYSSAVIVDQQNHSIIVADRWNRRVIQWAISMGSGPVRSEPANTYHFENTFAPLSGERVIKVYECNEGCSSCCGPKTKIALTDRRIIARHQQPGKCCGEGAHIDTSIFLRDIELIGEAGQGKQDSCLVLLVAILSCTWPCLLCGMCCSCCGDRPKVLHVKGGFGGEALTFKNTELKTAANDLSAMILPFKSS</sequence>
<dbReference type="EMBL" id="CAJNOM010000110">
    <property type="protein sequence ID" value="CAF1069056.1"/>
    <property type="molecule type" value="Genomic_DNA"/>
</dbReference>